<protein>
    <submittedName>
        <fullName evidence="1">Uncharacterized protein LTHEOB_12436</fullName>
    </submittedName>
</protein>
<reference evidence="1" key="1">
    <citation type="submission" date="2024-09" db="EMBL/GenBank/DDBJ databases">
        <title>Draft Genome Sequences of Neofusicoccum parvum.</title>
        <authorList>
            <person name="Ashida A."/>
            <person name="Camagna M."/>
            <person name="Tanaka A."/>
            <person name="Takemoto D."/>
        </authorList>
    </citation>
    <scope>NUCLEOTIDE SEQUENCE</scope>
    <source>
        <strain evidence="1">PPO83</strain>
    </source>
</reference>
<dbReference type="Proteomes" id="UP001165186">
    <property type="component" value="Unassembled WGS sequence"/>
</dbReference>
<evidence type="ECO:0000313" key="2">
    <source>
        <dbReference type="Proteomes" id="UP001165186"/>
    </source>
</evidence>
<proteinExistence type="predicted"/>
<evidence type="ECO:0000313" key="1">
    <source>
        <dbReference type="EMBL" id="GME23404.1"/>
    </source>
</evidence>
<name>A0ACB5RS93_9PEZI</name>
<dbReference type="EMBL" id="BSXG01000007">
    <property type="protein sequence ID" value="GME23404.1"/>
    <property type="molecule type" value="Genomic_DNA"/>
</dbReference>
<organism evidence="1 2">
    <name type="scientific">Neofusicoccum parvum</name>
    <dbReference type="NCBI Taxonomy" id="310453"/>
    <lineage>
        <taxon>Eukaryota</taxon>
        <taxon>Fungi</taxon>
        <taxon>Dikarya</taxon>
        <taxon>Ascomycota</taxon>
        <taxon>Pezizomycotina</taxon>
        <taxon>Dothideomycetes</taxon>
        <taxon>Dothideomycetes incertae sedis</taxon>
        <taxon>Botryosphaeriales</taxon>
        <taxon>Botryosphaeriaceae</taxon>
        <taxon>Neofusicoccum</taxon>
    </lineage>
</organism>
<keyword evidence="2" id="KW-1185">Reference proteome</keyword>
<sequence>MAYHDSDCSSDSGRSNDEFLSTSDPERSQPSRPQTRPFTFKRLKLLATHPQRPPHTSTKRRCWPKKRRWRIILVVLIIIGIIATCLYLTWLSLVAALLTRLSPPSPAPAGVRTLLSTWRTPADSAPSATWLTSFSAGIQPVRCHSHNDYWRPVPLFTALAAGCASVEADVWLPGNNANANASLLVGHERRSLDGARTLAALYVAPLVAVLEEANRANGSAAAAAGVFEESPETTVVLLLDFKEGDARVWEGVQRDLEPLRERGWLTYWDGANATRVVRPVTVVATGDAPFEVIEGLAVKDVFYDAPLEKLEDDGKYTAENSYYASVEMKKGVGKVGWHGLSGGQAETVQKQCDVAAEKGLVSRYWGTPSWPVALRNGVWDTLVENGVGVLNVDELTTATRWDWRFCTVLGLTICK</sequence>
<accession>A0ACB5RS93</accession>
<gene>
    <name evidence="1" type="primary">g6199</name>
    <name evidence="1" type="ORF">NpPPO83_00006199</name>
</gene>
<comment type="caution">
    <text evidence="1">The sequence shown here is derived from an EMBL/GenBank/DDBJ whole genome shotgun (WGS) entry which is preliminary data.</text>
</comment>